<accession>A0ABU1B017</accession>
<comment type="caution">
    <text evidence="1">The sequence shown here is derived from an EMBL/GenBank/DDBJ whole genome shotgun (WGS) entry which is preliminary data.</text>
</comment>
<gene>
    <name evidence="1" type="ORF">QEH52_19655</name>
</gene>
<protein>
    <submittedName>
        <fullName evidence="1">Uncharacterized protein</fullName>
    </submittedName>
</protein>
<name>A0ABU1B017_9BACT</name>
<sequence length="96" mass="11106">MKPIYKFLLIALAILVVIQFLGILAVKNIKVEKTSEVTEHSPDQIERTDALIKQIELDHPEMTRDELELSASRIRKTEETLARREAQKVESGRREH</sequence>
<dbReference type="EMBL" id="JARXHW010000140">
    <property type="protein sequence ID" value="MDQ8209744.1"/>
    <property type="molecule type" value="Genomic_DNA"/>
</dbReference>
<organism evidence="1 2">
    <name type="scientific">Thalassobacterium maritimum</name>
    <dbReference type="NCBI Taxonomy" id="3041265"/>
    <lineage>
        <taxon>Bacteria</taxon>
        <taxon>Pseudomonadati</taxon>
        <taxon>Verrucomicrobiota</taxon>
        <taxon>Opitutia</taxon>
        <taxon>Puniceicoccales</taxon>
        <taxon>Coraliomargaritaceae</taxon>
        <taxon>Thalassobacterium</taxon>
    </lineage>
</organism>
<keyword evidence="2" id="KW-1185">Reference proteome</keyword>
<evidence type="ECO:0000313" key="1">
    <source>
        <dbReference type="EMBL" id="MDQ8209744.1"/>
    </source>
</evidence>
<dbReference type="Proteomes" id="UP001225316">
    <property type="component" value="Unassembled WGS sequence"/>
</dbReference>
<reference evidence="1 2" key="1">
    <citation type="submission" date="2023-04" db="EMBL/GenBank/DDBJ databases">
        <title>A novel bacteria isolated from coastal sediment.</title>
        <authorList>
            <person name="Liu X.-J."/>
            <person name="Du Z.-J."/>
        </authorList>
    </citation>
    <scope>NUCLEOTIDE SEQUENCE [LARGE SCALE GENOMIC DNA]</scope>
    <source>
        <strain evidence="1 2">SDUM461003</strain>
    </source>
</reference>
<evidence type="ECO:0000313" key="2">
    <source>
        <dbReference type="Proteomes" id="UP001225316"/>
    </source>
</evidence>
<dbReference type="RefSeq" id="WP_308952662.1">
    <property type="nucleotide sequence ID" value="NZ_JARXHW010000140.1"/>
</dbReference>
<proteinExistence type="predicted"/>